<dbReference type="GeneID" id="105229537"/>
<comment type="similarity">
    <text evidence="1">Belongs to the PTEN phosphatase protein family.</text>
</comment>
<dbReference type="InterPro" id="IPR036860">
    <property type="entry name" value="SH2_dom_sf"/>
</dbReference>
<evidence type="ECO:0000256" key="4">
    <source>
        <dbReference type="SAM" id="MobiDB-lite"/>
    </source>
</evidence>
<dbReference type="Gene3D" id="2.30.29.30">
    <property type="entry name" value="Pleckstrin-homology domain (PH domain)/Phosphotyrosine-binding domain (PTB)"/>
    <property type="match status" value="1"/>
</dbReference>
<dbReference type="PANTHER" id="PTHR45734:SF10">
    <property type="entry name" value="BLISTERY, ISOFORM A"/>
    <property type="match status" value="1"/>
</dbReference>
<feature type="compositionally biased region" description="Polar residues" evidence="4">
    <location>
        <begin position="459"/>
        <end position="474"/>
    </location>
</feature>
<dbReference type="InterPro" id="IPR051484">
    <property type="entry name" value="Tensin_PTEN_phosphatase"/>
</dbReference>
<dbReference type="PANTHER" id="PTHR45734">
    <property type="entry name" value="TENSIN"/>
    <property type="match status" value="1"/>
</dbReference>
<dbReference type="InterPro" id="IPR013625">
    <property type="entry name" value="PTB"/>
</dbReference>
<accession>A0A6I9VCE4</accession>
<sequence length="936" mass="104544">MNQSCEYSRTMRSPYDDFSIVSDSGEESRGNSYSYGNKNYSCSIPYHARENSLPFSYGQINKTPTSLRSVGPANGIGGLHRPQHGGDAVSSDAIDFGFGSSPAPSKADGNYSMDADLCYGANYNNGLTATLRSTTTPTAKKSAQGSSTDAISTIKAQPRLTSPILVRKTLNSRSPTRNGATNTNTIANTYHYKYGNDDDNIFGAPVGISSRSHSNTLKGKFNSDNNDYSNDFKHNNDNSSKNHIFSNNKNKSNKFGNDDTVDGNVNVRKIHPRDDFEELLRERREKVFREHYRSVGSTQAIDGINGSRFENSPNSHKFNYDFEFHLNVDDAPPPPRRAHTMDRSSLQQLQQYRTRDIPVAREVVTPTVNSSIVERNYHTIDSSIANRKTSETYAPTQQNSLVRQKIQPQQPQHQQRHEIETLYSTVEKRTSKPSQRQQSLSPSPIQTQQPLRPEYSPYGNGNVSTASYGFDNQNEYATNNRSSLGATVVARSRNDVSPPIYATTTKHITTAKKTYHNHILAEPELSLKDHTLGTSLSLPIDSASTGAVNEFEPGKISPSLVARPETPAFPVTPRTPHGAYNGQNSPTGYSPSPMLQQTDLTKGKSMLDLHNYSSETIYRTSCRPRLDSNMSMVNSEPQEVAAHLVKFAKDSSKYWYKPNLSREEVVQLLLHAEPGTFIVRNSTTYKDNYGLVVRVYQPPPNSELTGQPDDLVRHFLIEPTKHGVRLKSCANEPVFTSLSALIYEHSINKLALPCLLRIPEHDLVPSLIEPTSAQKQLLTQGAACNVLWLYSCDTESLTGEEAIRKAIRQLYSQDRLHMPTEVHFKVTQQGITLTDNTRKKFFRKHYPGDSISFCAIDPDHRLWEIRLTEEEGSDKNSTPVGALKKTIFAFVARSSPKSKDNQCHVFCDLDIHQPASAIVSFVNKTLPTEKERNFVL</sequence>
<dbReference type="InterPro" id="IPR000980">
    <property type="entry name" value="SH2"/>
</dbReference>
<dbReference type="Proteomes" id="UP001652620">
    <property type="component" value="Chromosome 2"/>
</dbReference>
<proteinExistence type="inferred from homology"/>
<dbReference type="OrthoDB" id="6273691at2759"/>
<dbReference type="AlphaFoldDB" id="A0A6I9VCE4"/>
<feature type="region of interest" description="Disordered" evidence="4">
    <location>
        <begin position="570"/>
        <end position="591"/>
    </location>
</feature>
<name>A0A6I9VCE4_BACDO</name>
<dbReference type="InParanoid" id="A0A6I9VCE4"/>
<feature type="region of interest" description="Disordered" evidence="4">
    <location>
        <begin position="426"/>
        <end position="474"/>
    </location>
</feature>
<feature type="domain" description="SH2" evidence="5">
    <location>
        <begin position="655"/>
        <end position="760"/>
    </location>
</feature>
<dbReference type="Gene3D" id="3.30.505.10">
    <property type="entry name" value="SH2 domain"/>
    <property type="match status" value="1"/>
</dbReference>
<evidence type="ECO:0000259" key="5">
    <source>
        <dbReference type="PROSITE" id="PS50001"/>
    </source>
</evidence>
<gene>
    <name evidence="7" type="primary">LOC105229537</name>
</gene>
<reference evidence="6" key="1">
    <citation type="submission" date="2025-05" db="UniProtKB">
        <authorList>
            <consortium name="RefSeq"/>
        </authorList>
    </citation>
    <scope>NUCLEOTIDE SEQUENCE [LARGE SCALE GENOMIC DNA]</scope>
</reference>
<dbReference type="InterPro" id="IPR006020">
    <property type="entry name" value="PTB/PI_dom"/>
</dbReference>
<dbReference type="SMART" id="SM00252">
    <property type="entry name" value="SH2"/>
    <property type="match status" value="1"/>
</dbReference>
<feature type="compositionally biased region" description="Low complexity" evidence="4">
    <location>
        <begin position="238"/>
        <end position="255"/>
    </location>
</feature>
<dbReference type="FunCoup" id="A0A6I9VCE4">
    <property type="interactions" value="3"/>
</dbReference>
<dbReference type="GO" id="GO:0005925">
    <property type="term" value="C:focal adhesion"/>
    <property type="evidence" value="ECO:0007669"/>
    <property type="project" value="TreeGrafter"/>
</dbReference>
<reference evidence="7" key="2">
    <citation type="submission" date="2025-08" db="UniProtKB">
        <authorList>
            <consortium name="RefSeq"/>
        </authorList>
    </citation>
    <scope>IDENTIFICATION</scope>
    <source>
        <tissue evidence="7">Adult</tissue>
    </source>
</reference>
<dbReference type="SUPFAM" id="SSF50729">
    <property type="entry name" value="PH domain-like"/>
    <property type="match status" value="1"/>
</dbReference>
<keyword evidence="2 3" id="KW-0727">SH2 domain</keyword>
<evidence type="ECO:0000313" key="6">
    <source>
        <dbReference type="Proteomes" id="UP001652620"/>
    </source>
</evidence>
<dbReference type="InterPro" id="IPR011993">
    <property type="entry name" value="PH-like_dom_sf"/>
</dbReference>
<feature type="compositionally biased region" description="Low complexity" evidence="4">
    <location>
        <begin position="432"/>
        <end position="444"/>
    </location>
</feature>
<protein>
    <submittedName>
        <fullName evidence="7">Tensin homolog</fullName>
    </submittedName>
</protein>
<organism evidence="6 7">
    <name type="scientific">Bactrocera dorsalis</name>
    <name type="common">Oriental fruit fly</name>
    <name type="synonym">Dacus dorsalis</name>
    <dbReference type="NCBI Taxonomy" id="27457"/>
    <lineage>
        <taxon>Eukaryota</taxon>
        <taxon>Metazoa</taxon>
        <taxon>Ecdysozoa</taxon>
        <taxon>Arthropoda</taxon>
        <taxon>Hexapoda</taxon>
        <taxon>Insecta</taxon>
        <taxon>Pterygota</taxon>
        <taxon>Neoptera</taxon>
        <taxon>Endopterygota</taxon>
        <taxon>Diptera</taxon>
        <taxon>Brachycera</taxon>
        <taxon>Muscomorpha</taxon>
        <taxon>Tephritoidea</taxon>
        <taxon>Tephritidae</taxon>
        <taxon>Bactrocera</taxon>
        <taxon>Bactrocera</taxon>
    </lineage>
</organism>
<feature type="compositionally biased region" description="Polar residues" evidence="4">
    <location>
        <begin position="581"/>
        <end position="591"/>
    </location>
</feature>
<evidence type="ECO:0000256" key="1">
    <source>
        <dbReference type="ARBA" id="ARBA00007881"/>
    </source>
</evidence>
<evidence type="ECO:0000256" key="2">
    <source>
        <dbReference type="ARBA" id="ARBA00022999"/>
    </source>
</evidence>
<dbReference type="InterPro" id="IPR033929">
    <property type="entry name" value="Tensin_PTB"/>
</dbReference>
<keyword evidence="6" id="KW-1185">Reference proteome</keyword>
<dbReference type="Pfam" id="PF00017">
    <property type="entry name" value="SH2"/>
    <property type="match status" value="1"/>
</dbReference>
<dbReference type="CDD" id="cd01213">
    <property type="entry name" value="PTB_tensin"/>
    <property type="match status" value="1"/>
</dbReference>
<dbReference type="SMART" id="SM00462">
    <property type="entry name" value="PTB"/>
    <property type="match status" value="1"/>
</dbReference>
<feature type="region of interest" description="Disordered" evidence="4">
    <location>
        <begin position="217"/>
        <end position="260"/>
    </location>
</feature>
<dbReference type="SUPFAM" id="SSF55550">
    <property type="entry name" value="SH2 domain"/>
    <property type="match status" value="1"/>
</dbReference>
<evidence type="ECO:0000256" key="3">
    <source>
        <dbReference type="PROSITE-ProRule" id="PRU00191"/>
    </source>
</evidence>
<dbReference type="RefSeq" id="XP_011208182.2">
    <property type="nucleotide sequence ID" value="XM_011209880.4"/>
</dbReference>
<evidence type="ECO:0000313" key="7">
    <source>
        <dbReference type="RefSeq" id="XP_011208182.2"/>
    </source>
</evidence>
<dbReference type="Pfam" id="PF08416">
    <property type="entry name" value="PTB"/>
    <property type="match status" value="1"/>
</dbReference>
<dbReference type="KEGG" id="bdr:105229537"/>
<dbReference type="PROSITE" id="PS50001">
    <property type="entry name" value="SH2"/>
    <property type="match status" value="1"/>
</dbReference>